<sequence>MNMKIFFFIWGFIEAQGNYQINCYFVQDSIHQKLIARIDSARYSIDFCFYYIHDTFPETLSTPGSQVITALRKAKVLRNVKIRVIVDDEYLRYVRRLREVGIPVFSDSGLVGFSYPMHNKFAIFDYRDHSPKTSDWVWTGSYNPGKDVHAENAIVIQSESLARLYTLEFNQMWGGDVDTIILDTSLTRFHRRKSNVLPYRKVSVGEYELSVYFSPQDSALDTIAKEIAEADSQINFCIFAFSITYPKGKAIADTMIRKWFSRPDSVFVGGVFCASEANQVWSAYPYLRDSGLLVYRDRVPIAYPGGKLHHKFVVLDNKKVITGSMNWSAAGNQTNDENTLIISGPPGNPVALAYSSEFIRRFNEAGYDVGVHSILAPKGEIDSGIAITPACSVYNRGIKDTSYWLQMKVGEFYNCSLYIDNHPARTYRYCQFPPYSLWKRGTHLVSCSTRLSIDTDRSNDKKTDSVLVQVRDVGVAVLLLPSEIDSGTSVVPACTVQNFGTTNEGPYTVRMKIGDFYNESQEITNHPPGTKIYVNFPIWNAGQRGTWAASCSTELTTDRNQTNDKQTCSVKVRVKDVGVVSILAPSGIIDSGTTVRPRVKVKNFGNERASFSVWFRIPQIYEDSLFLTLSPGDSIVSDFRPWIATIPDTYHLASFTLLADDMNRQNDSAYGSVIVRRPIHDVGVIRILAPTDTIDSGEVVIPKAIVQNFGEVEENFSVSFQIGTFYTDDTVIILSAGRIDTVRFASWIASPIGMHTTKCTTLLAGDINPINDFVLDSVYVAGMSGIKELSLFQPLPKAYSLENCVPNPFISQTVIRYSLPKESEVNLSIYNSFGNLVRLLKNGVEKPGVYKVIWDGKDNQGNKVSSGIYFCRLSTNKFTATKKVVKTE</sequence>
<dbReference type="InterPro" id="IPR001736">
    <property type="entry name" value="PLipase_D/transphosphatidylase"/>
</dbReference>
<dbReference type="GO" id="GO:0016891">
    <property type="term" value="F:RNA endonuclease activity producing 5'-phosphomonoesters, hydrolytic mechanism"/>
    <property type="evidence" value="ECO:0007669"/>
    <property type="project" value="TreeGrafter"/>
</dbReference>
<evidence type="ECO:0000256" key="6">
    <source>
        <dbReference type="ARBA" id="ARBA00023098"/>
    </source>
</evidence>
<organism evidence="8">
    <name type="scientific">candidate division WOR-3 bacterium</name>
    <dbReference type="NCBI Taxonomy" id="2052148"/>
    <lineage>
        <taxon>Bacteria</taxon>
        <taxon>Bacteria division WOR-3</taxon>
    </lineage>
</organism>
<name>A0A7V5Y0M9_UNCW3</name>
<dbReference type="Gene3D" id="2.60.40.10">
    <property type="entry name" value="Immunoglobulins"/>
    <property type="match status" value="1"/>
</dbReference>
<dbReference type="NCBIfam" id="TIGR04183">
    <property type="entry name" value="Por_Secre_tail"/>
    <property type="match status" value="1"/>
</dbReference>
<keyword evidence="4" id="KW-0378">Hydrolase</keyword>
<dbReference type="PANTHER" id="PTHR43856">
    <property type="entry name" value="CARDIOLIPIN HYDROLASE"/>
    <property type="match status" value="1"/>
</dbReference>
<dbReference type="Pfam" id="PF13091">
    <property type="entry name" value="PLDc_2"/>
    <property type="match status" value="2"/>
</dbReference>
<comment type="caution">
    <text evidence="8">The sequence shown here is derived from an EMBL/GenBank/DDBJ whole genome shotgun (WGS) entry which is preliminary data.</text>
</comment>
<dbReference type="InterPro" id="IPR013783">
    <property type="entry name" value="Ig-like_fold"/>
</dbReference>
<dbReference type="EMBL" id="DTHS01000033">
    <property type="protein sequence ID" value="HHR49029.1"/>
    <property type="molecule type" value="Genomic_DNA"/>
</dbReference>
<evidence type="ECO:0000256" key="4">
    <source>
        <dbReference type="ARBA" id="ARBA00022801"/>
    </source>
</evidence>
<dbReference type="GO" id="GO:0016042">
    <property type="term" value="P:lipid catabolic process"/>
    <property type="evidence" value="ECO:0007669"/>
    <property type="project" value="UniProtKB-KW"/>
</dbReference>
<dbReference type="Gene3D" id="2.60.40.4070">
    <property type="match status" value="1"/>
</dbReference>
<comment type="similarity">
    <text evidence="2">Belongs to the phospholipase D family.</text>
</comment>
<dbReference type="InterPro" id="IPR026444">
    <property type="entry name" value="Secre_tail"/>
</dbReference>
<dbReference type="PROSITE" id="PS50035">
    <property type="entry name" value="PLD"/>
    <property type="match status" value="1"/>
</dbReference>
<evidence type="ECO:0000256" key="2">
    <source>
        <dbReference type="ARBA" id="ARBA00008664"/>
    </source>
</evidence>
<dbReference type="GO" id="GO:0006793">
    <property type="term" value="P:phosphorus metabolic process"/>
    <property type="evidence" value="ECO:0007669"/>
    <property type="project" value="UniProtKB-ARBA"/>
</dbReference>
<evidence type="ECO:0000256" key="3">
    <source>
        <dbReference type="ARBA" id="ARBA00012027"/>
    </source>
</evidence>
<dbReference type="InterPro" id="IPR025965">
    <property type="entry name" value="FlgD/Vpr_Ig-like"/>
</dbReference>
<evidence type="ECO:0000256" key="5">
    <source>
        <dbReference type="ARBA" id="ARBA00022963"/>
    </source>
</evidence>
<keyword evidence="6" id="KW-0443">Lipid metabolism</keyword>
<proteinExistence type="inferred from homology"/>
<protein>
    <recommendedName>
        <fullName evidence="3">phospholipase D</fullName>
        <ecNumber evidence="3">3.1.4.4</ecNumber>
    </recommendedName>
</protein>
<dbReference type="InterPro" id="IPR025202">
    <property type="entry name" value="PLD-like_dom"/>
</dbReference>
<reference evidence="8" key="1">
    <citation type="journal article" date="2020" name="mSystems">
        <title>Genome- and Community-Level Interaction Insights into Carbon Utilization and Element Cycling Functions of Hydrothermarchaeota in Hydrothermal Sediment.</title>
        <authorList>
            <person name="Zhou Z."/>
            <person name="Liu Y."/>
            <person name="Xu W."/>
            <person name="Pan J."/>
            <person name="Luo Z.H."/>
            <person name="Li M."/>
        </authorList>
    </citation>
    <scope>NUCLEOTIDE SEQUENCE [LARGE SCALE GENOMIC DNA]</scope>
    <source>
        <strain evidence="8">SpSt-791</strain>
    </source>
</reference>
<keyword evidence="5" id="KW-0442">Lipid degradation</keyword>
<dbReference type="Gene3D" id="3.30.870.10">
    <property type="entry name" value="Endonuclease Chain A"/>
    <property type="match status" value="2"/>
</dbReference>
<dbReference type="SUPFAM" id="SSF56024">
    <property type="entry name" value="Phospholipase D/nuclease"/>
    <property type="match status" value="2"/>
</dbReference>
<dbReference type="InterPro" id="IPR051406">
    <property type="entry name" value="PLD_domain"/>
</dbReference>
<evidence type="ECO:0000313" key="8">
    <source>
        <dbReference type="EMBL" id="HHR49029.1"/>
    </source>
</evidence>
<dbReference type="GO" id="GO:0004630">
    <property type="term" value="F:phospholipase D activity"/>
    <property type="evidence" value="ECO:0007669"/>
    <property type="project" value="UniProtKB-EC"/>
</dbReference>
<evidence type="ECO:0000259" key="7">
    <source>
        <dbReference type="PROSITE" id="PS50035"/>
    </source>
</evidence>
<dbReference type="EC" id="3.1.4.4" evidence="3"/>
<gene>
    <name evidence="8" type="ORF">ENV79_05285</name>
</gene>
<dbReference type="Pfam" id="PF13860">
    <property type="entry name" value="FlgD_ig"/>
    <property type="match status" value="1"/>
</dbReference>
<accession>A0A7V5Y0M9</accession>
<comment type="catalytic activity">
    <reaction evidence="1">
        <text>a 1,2-diacyl-sn-glycero-3-phosphocholine + H2O = a 1,2-diacyl-sn-glycero-3-phosphate + choline + H(+)</text>
        <dbReference type="Rhea" id="RHEA:14445"/>
        <dbReference type="ChEBI" id="CHEBI:15354"/>
        <dbReference type="ChEBI" id="CHEBI:15377"/>
        <dbReference type="ChEBI" id="CHEBI:15378"/>
        <dbReference type="ChEBI" id="CHEBI:57643"/>
        <dbReference type="ChEBI" id="CHEBI:58608"/>
        <dbReference type="EC" id="3.1.4.4"/>
    </reaction>
</comment>
<dbReference type="PANTHER" id="PTHR43856:SF1">
    <property type="entry name" value="MITOCHONDRIAL CARDIOLIPIN HYDROLASE"/>
    <property type="match status" value="1"/>
</dbReference>
<dbReference type="AlphaFoldDB" id="A0A7V5Y0M9"/>
<evidence type="ECO:0000256" key="1">
    <source>
        <dbReference type="ARBA" id="ARBA00000798"/>
    </source>
</evidence>
<feature type="domain" description="PLD phosphodiesterase" evidence="7">
    <location>
        <begin position="304"/>
        <end position="331"/>
    </location>
</feature>
<dbReference type="SMART" id="SM00155">
    <property type="entry name" value="PLDc"/>
    <property type="match status" value="1"/>
</dbReference>